<dbReference type="PANTHER" id="PTHR47618:SF1">
    <property type="entry name" value="BIFUNCTIONAL OLIGORIBONUCLEASE AND PAP PHOSPHATASE NRNA"/>
    <property type="match status" value="1"/>
</dbReference>
<dbReference type="STRING" id="200904.GCA_900168775_02254"/>
<evidence type="ECO:0000313" key="3">
    <source>
        <dbReference type="EMBL" id="RBO99394.1"/>
    </source>
</evidence>
<reference evidence="3 4" key="1">
    <citation type="submission" date="2018-06" db="EMBL/GenBank/DDBJ databases">
        <title>Genomic Encyclopedia of Type Strains, Phase IV (KMG-IV): sequencing the most valuable type-strain genomes for metagenomic binning, comparative biology and taxonomic classification.</title>
        <authorList>
            <person name="Goeker M."/>
        </authorList>
    </citation>
    <scope>NUCLEOTIDE SEQUENCE [LARGE SCALE GENOMIC DNA]</scope>
    <source>
        <strain evidence="3 4">DSM 15140</strain>
    </source>
</reference>
<dbReference type="Gene3D" id="3.10.310.30">
    <property type="match status" value="1"/>
</dbReference>
<dbReference type="Gene3D" id="3.90.1640.10">
    <property type="entry name" value="inorganic pyrophosphatase (n-terminal core)"/>
    <property type="match status" value="1"/>
</dbReference>
<comment type="caution">
    <text evidence="3">The sequence shown here is derived from an EMBL/GenBank/DDBJ whole genome shotgun (WGS) entry which is preliminary data.</text>
</comment>
<dbReference type="PANTHER" id="PTHR47618">
    <property type="entry name" value="BIFUNCTIONAL OLIGORIBONUCLEASE AND PAP PHOSPHATASE NRNA"/>
    <property type="match status" value="1"/>
</dbReference>
<evidence type="ECO:0000259" key="2">
    <source>
        <dbReference type="Pfam" id="PF02272"/>
    </source>
</evidence>
<dbReference type="InterPro" id="IPR051319">
    <property type="entry name" value="Oligoribo/pAp-PDE_c-di-AMP_PDE"/>
</dbReference>
<keyword evidence="4" id="KW-1185">Reference proteome</keyword>
<dbReference type="InterPro" id="IPR038763">
    <property type="entry name" value="DHH_sf"/>
</dbReference>
<dbReference type="Pfam" id="PF01368">
    <property type="entry name" value="DHH"/>
    <property type="match status" value="1"/>
</dbReference>
<sequence length="314" mass="35148">MKLTEQIVAKIKAYKCIIIHRHVRPDPDAYGSQIGLAKIIQASFPEKEVFVVGDDDPGLAFLAITEDIPDDYYQDALVIICDTANKARISDQRYVQAKEVIKIDHHPEVDSYGDISWVNTEASSTSEMIYELVKNESHQGLQLTSEVAKFLYAGIIGDTGRFLFPSTTEKTFRYAAELVSYEFDRPQLYNDLYKTSENIAHLKGYILQNFTVTPNGVSAIKITKDILKRYDLTSEQTSKLVGVLGDIEGIKAWVIFVEEGDLIRVRLRSKGPVINEIAAEFNGGGHPLASGATIYDWKDSEAVINELEKVCQAF</sequence>
<dbReference type="Proteomes" id="UP000252254">
    <property type="component" value="Unassembled WGS sequence"/>
</dbReference>
<name>A0A366ED18_9BACI</name>
<dbReference type="Pfam" id="PF02272">
    <property type="entry name" value="DHHA1"/>
    <property type="match status" value="1"/>
</dbReference>
<accession>A0A366ED18</accession>
<evidence type="ECO:0000259" key="1">
    <source>
        <dbReference type="Pfam" id="PF01368"/>
    </source>
</evidence>
<dbReference type="AlphaFoldDB" id="A0A366ED18"/>
<evidence type="ECO:0000313" key="4">
    <source>
        <dbReference type="Proteomes" id="UP000252254"/>
    </source>
</evidence>
<protein>
    <submittedName>
        <fullName evidence="3">Phosphoesterase RecJ-like protein</fullName>
    </submittedName>
</protein>
<dbReference type="GO" id="GO:0003676">
    <property type="term" value="F:nucleic acid binding"/>
    <property type="evidence" value="ECO:0007669"/>
    <property type="project" value="InterPro"/>
</dbReference>
<feature type="domain" description="DDH" evidence="1">
    <location>
        <begin position="17"/>
        <end position="155"/>
    </location>
</feature>
<dbReference type="InterPro" id="IPR001667">
    <property type="entry name" value="DDH_dom"/>
</dbReference>
<dbReference type="SUPFAM" id="SSF64182">
    <property type="entry name" value="DHH phosphoesterases"/>
    <property type="match status" value="1"/>
</dbReference>
<dbReference type="InterPro" id="IPR003156">
    <property type="entry name" value="DHHA1_dom"/>
</dbReference>
<proteinExistence type="predicted"/>
<organism evidence="3 4">
    <name type="scientific">Paraliobacillus ryukyuensis</name>
    <dbReference type="NCBI Taxonomy" id="200904"/>
    <lineage>
        <taxon>Bacteria</taxon>
        <taxon>Bacillati</taxon>
        <taxon>Bacillota</taxon>
        <taxon>Bacilli</taxon>
        <taxon>Bacillales</taxon>
        <taxon>Bacillaceae</taxon>
        <taxon>Paraliobacillus</taxon>
    </lineage>
</organism>
<gene>
    <name evidence="3" type="ORF">DES48_10463</name>
</gene>
<feature type="domain" description="DHHA1" evidence="2">
    <location>
        <begin position="229"/>
        <end position="312"/>
    </location>
</feature>
<dbReference type="EMBL" id="QNRI01000004">
    <property type="protein sequence ID" value="RBO99394.1"/>
    <property type="molecule type" value="Genomic_DNA"/>
</dbReference>
<dbReference type="RefSeq" id="WP_211318481.1">
    <property type="nucleotide sequence ID" value="NZ_BAABQN010000003.1"/>
</dbReference>